<evidence type="ECO:0000313" key="2">
    <source>
        <dbReference type="WBParaSite" id="PS1159_v2.g291.t1"/>
    </source>
</evidence>
<dbReference type="Proteomes" id="UP000887580">
    <property type="component" value="Unplaced"/>
</dbReference>
<dbReference type="WBParaSite" id="PS1159_v2.g291.t1">
    <property type="protein sequence ID" value="PS1159_v2.g291.t1"/>
    <property type="gene ID" value="PS1159_v2.g291"/>
</dbReference>
<name>A0AC35GAM6_9BILA</name>
<proteinExistence type="predicted"/>
<accession>A0AC35GAM6</accession>
<evidence type="ECO:0000313" key="1">
    <source>
        <dbReference type="Proteomes" id="UP000887580"/>
    </source>
</evidence>
<protein>
    <submittedName>
        <fullName evidence="2">B9 protein</fullName>
    </submittedName>
</protein>
<sequence length="271" mass="30057">MQRPGLSSSSSTTGGPKSKFLMMVTGEISVAEMINVQTIYCKYFYVFGSDWRFIGGIKEGVSATSSKGVHHKIALNTPIEATFSSTNPFKWPQIVLACYGPDLFGNDVIRGYGSAFLPTVPGRTERKVAVFVPQASTTMHKILGFFTGRRAEYVDPRIVSTSEGREVTRVSTQGLVTITFDIVLKDMKKFGYDVIPQSIARASDFPMPVFNETERPRRLSKAPSETQQTEETQIIRDETTVEAVSTNVQSPSPIQEADDQEVIPYEESQMQ</sequence>
<organism evidence="1 2">
    <name type="scientific">Panagrolaimus sp. PS1159</name>
    <dbReference type="NCBI Taxonomy" id="55785"/>
    <lineage>
        <taxon>Eukaryota</taxon>
        <taxon>Metazoa</taxon>
        <taxon>Ecdysozoa</taxon>
        <taxon>Nematoda</taxon>
        <taxon>Chromadorea</taxon>
        <taxon>Rhabditida</taxon>
        <taxon>Tylenchina</taxon>
        <taxon>Panagrolaimomorpha</taxon>
        <taxon>Panagrolaimoidea</taxon>
        <taxon>Panagrolaimidae</taxon>
        <taxon>Panagrolaimus</taxon>
    </lineage>
</organism>
<reference evidence="2" key="1">
    <citation type="submission" date="2022-11" db="UniProtKB">
        <authorList>
            <consortium name="WormBaseParasite"/>
        </authorList>
    </citation>
    <scope>IDENTIFICATION</scope>
</reference>